<dbReference type="EMBL" id="JAIWYP010000001">
    <property type="protein sequence ID" value="KAH3896611.1"/>
    <property type="molecule type" value="Genomic_DNA"/>
</dbReference>
<accession>A0A9D4S9D4</accession>
<sequence>MSLQPLLFRSRLLLSRSLQLPRSGLGTGCHPGPPGGCGRVLKWLLYWTTGPTTIFRQGLSKCRSPGSSGHCGSGTPNSCDLVLCSSCDLNILTHCG</sequence>
<keyword evidence="2" id="KW-1185">Reference proteome</keyword>
<name>A0A9D4S9D4_DREPO</name>
<dbReference type="AlphaFoldDB" id="A0A9D4S9D4"/>
<reference evidence="1" key="2">
    <citation type="submission" date="2020-11" db="EMBL/GenBank/DDBJ databases">
        <authorList>
            <person name="McCartney M.A."/>
            <person name="Auch B."/>
            <person name="Kono T."/>
            <person name="Mallez S."/>
            <person name="Becker A."/>
            <person name="Gohl D.M."/>
            <person name="Silverstein K.A.T."/>
            <person name="Koren S."/>
            <person name="Bechman K.B."/>
            <person name="Herman A."/>
            <person name="Abrahante J.E."/>
            <person name="Garbe J."/>
        </authorList>
    </citation>
    <scope>NUCLEOTIDE SEQUENCE</scope>
    <source>
        <strain evidence="1">Duluth1</strain>
        <tissue evidence="1">Whole animal</tissue>
    </source>
</reference>
<evidence type="ECO:0000313" key="1">
    <source>
        <dbReference type="EMBL" id="KAH3896611.1"/>
    </source>
</evidence>
<gene>
    <name evidence="1" type="ORF">DPMN_020789</name>
</gene>
<protein>
    <submittedName>
        <fullName evidence="1">Uncharacterized protein</fullName>
    </submittedName>
</protein>
<comment type="caution">
    <text evidence="1">The sequence shown here is derived from an EMBL/GenBank/DDBJ whole genome shotgun (WGS) entry which is preliminary data.</text>
</comment>
<proteinExistence type="predicted"/>
<organism evidence="1 2">
    <name type="scientific">Dreissena polymorpha</name>
    <name type="common">Zebra mussel</name>
    <name type="synonym">Mytilus polymorpha</name>
    <dbReference type="NCBI Taxonomy" id="45954"/>
    <lineage>
        <taxon>Eukaryota</taxon>
        <taxon>Metazoa</taxon>
        <taxon>Spiralia</taxon>
        <taxon>Lophotrochozoa</taxon>
        <taxon>Mollusca</taxon>
        <taxon>Bivalvia</taxon>
        <taxon>Autobranchia</taxon>
        <taxon>Heteroconchia</taxon>
        <taxon>Euheterodonta</taxon>
        <taxon>Imparidentia</taxon>
        <taxon>Neoheterodontei</taxon>
        <taxon>Myida</taxon>
        <taxon>Dreissenoidea</taxon>
        <taxon>Dreissenidae</taxon>
        <taxon>Dreissena</taxon>
    </lineage>
</organism>
<evidence type="ECO:0000313" key="2">
    <source>
        <dbReference type="Proteomes" id="UP000828390"/>
    </source>
</evidence>
<reference evidence="1" key="1">
    <citation type="journal article" date="2019" name="bioRxiv">
        <title>The Genome of the Zebra Mussel, Dreissena polymorpha: A Resource for Invasive Species Research.</title>
        <authorList>
            <person name="McCartney M.A."/>
            <person name="Auch B."/>
            <person name="Kono T."/>
            <person name="Mallez S."/>
            <person name="Zhang Y."/>
            <person name="Obille A."/>
            <person name="Becker A."/>
            <person name="Abrahante J.E."/>
            <person name="Garbe J."/>
            <person name="Badalamenti J.P."/>
            <person name="Herman A."/>
            <person name="Mangelson H."/>
            <person name="Liachko I."/>
            <person name="Sullivan S."/>
            <person name="Sone E.D."/>
            <person name="Koren S."/>
            <person name="Silverstein K.A.T."/>
            <person name="Beckman K.B."/>
            <person name="Gohl D.M."/>
        </authorList>
    </citation>
    <scope>NUCLEOTIDE SEQUENCE</scope>
    <source>
        <strain evidence="1">Duluth1</strain>
        <tissue evidence="1">Whole animal</tissue>
    </source>
</reference>
<dbReference type="Proteomes" id="UP000828390">
    <property type="component" value="Unassembled WGS sequence"/>
</dbReference>